<evidence type="ECO:0000256" key="7">
    <source>
        <dbReference type="RuleBase" id="RU369079"/>
    </source>
</evidence>
<evidence type="ECO:0000256" key="2">
    <source>
        <dbReference type="ARBA" id="ARBA00022475"/>
    </source>
</evidence>
<feature type="transmembrane region" description="Helical" evidence="7">
    <location>
        <begin position="173"/>
        <end position="200"/>
    </location>
</feature>
<feature type="transmembrane region" description="Helical" evidence="7">
    <location>
        <begin position="340"/>
        <end position="356"/>
    </location>
</feature>
<dbReference type="RefSeq" id="WP_160774620.1">
    <property type="nucleotide sequence ID" value="NZ_WUMV01000002.1"/>
</dbReference>
<feature type="transmembrane region" description="Helical" evidence="7">
    <location>
        <begin position="248"/>
        <end position="266"/>
    </location>
</feature>
<dbReference type="Pfam" id="PF06808">
    <property type="entry name" value="DctM"/>
    <property type="match status" value="1"/>
</dbReference>
<evidence type="ECO:0000313" key="10">
    <source>
        <dbReference type="Proteomes" id="UP000433101"/>
    </source>
</evidence>
<feature type="transmembrane region" description="Helical" evidence="7">
    <location>
        <begin position="99"/>
        <end position="125"/>
    </location>
</feature>
<comment type="subunit">
    <text evidence="7">The complex comprises the extracytoplasmic solute receptor protein and the two transmembrane proteins.</text>
</comment>
<evidence type="ECO:0000256" key="4">
    <source>
        <dbReference type="ARBA" id="ARBA00022692"/>
    </source>
</evidence>
<feature type="transmembrane region" description="Helical" evidence="7">
    <location>
        <begin position="315"/>
        <end position="333"/>
    </location>
</feature>
<comment type="similarity">
    <text evidence="7">Belongs to the TRAP transporter large permease family.</text>
</comment>
<keyword evidence="3 7" id="KW-0997">Cell inner membrane</keyword>
<dbReference type="PANTHER" id="PTHR33362">
    <property type="entry name" value="SIALIC ACID TRAP TRANSPORTER PERMEASE PROTEIN SIAT-RELATED"/>
    <property type="match status" value="1"/>
</dbReference>
<evidence type="ECO:0000256" key="5">
    <source>
        <dbReference type="ARBA" id="ARBA00022989"/>
    </source>
</evidence>
<comment type="function">
    <text evidence="7">Part of the tripartite ATP-independent periplasmic (TRAP) transport system.</text>
</comment>
<dbReference type="InterPro" id="IPR010656">
    <property type="entry name" value="DctM"/>
</dbReference>
<comment type="subcellular location">
    <subcellularLocation>
        <location evidence="1 7">Cell inner membrane</location>
        <topology evidence="1 7">Multi-pass membrane protein</topology>
    </subcellularLocation>
</comment>
<evidence type="ECO:0000313" key="9">
    <source>
        <dbReference type="EMBL" id="MXN64392.1"/>
    </source>
</evidence>
<dbReference type="AlphaFoldDB" id="A0A7X3LSP2"/>
<feature type="transmembrane region" description="Helical" evidence="7">
    <location>
        <begin position="401"/>
        <end position="421"/>
    </location>
</feature>
<proteinExistence type="inferred from homology"/>
<keyword evidence="2" id="KW-1003">Cell membrane</keyword>
<comment type="caution">
    <text evidence="9">The sequence shown here is derived from an EMBL/GenBank/DDBJ whole genome shotgun (WGS) entry which is preliminary data.</text>
</comment>
<accession>A0A7X3LSP2</accession>
<feature type="transmembrane region" description="Helical" evidence="7">
    <location>
        <begin position="278"/>
        <end position="295"/>
    </location>
</feature>
<dbReference type="PIRSF" id="PIRSF006066">
    <property type="entry name" value="HI0050"/>
    <property type="match status" value="1"/>
</dbReference>
<dbReference type="GO" id="GO:0022857">
    <property type="term" value="F:transmembrane transporter activity"/>
    <property type="evidence" value="ECO:0007669"/>
    <property type="project" value="UniProtKB-UniRule"/>
</dbReference>
<gene>
    <name evidence="9" type="ORF">GR183_05705</name>
</gene>
<protein>
    <recommendedName>
        <fullName evidence="7">TRAP transporter large permease protein</fullName>
    </recommendedName>
</protein>
<keyword evidence="7" id="KW-0813">Transport</keyword>
<dbReference type="GO" id="GO:0005886">
    <property type="term" value="C:plasma membrane"/>
    <property type="evidence" value="ECO:0007669"/>
    <property type="project" value="UniProtKB-SubCell"/>
</dbReference>
<reference evidence="9 10" key="1">
    <citation type="submission" date="2019-12" db="EMBL/GenBank/DDBJ databases">
        <authorList>
            <person name="Li M."/>
        </authorList>
    </citation>
    <scope>NUCLEOTIDE SEQUENCE [LARGE SCALE GENOMIC DNA]</scope>
    <source>
        <strain evidence="9 10">GBMRC 2046</strain>
    </source>
</reference>
<evidence type="ECO:0000256" key="6">
    <source>
        <dbReference type="ARBA" id="ARBA00023136"/>
    </source>
</evidence>
<dbReference type="EMBL" id="WUMV01000002">
    <property type="protein sequence ID" value="MXN64392.1"/>
    <property type="molecule type" value="Genomic_DNA"/>
</dbReference>
<evidence type="ECO:0000256" key="3">
    <source>
        <dbReference type="ARBA" id="ARBA00022519"/>
    </source>
</evidence>
<evidence type="ECO:0000256" key="1">
    <source>
        <dbReference type="ARBA" id="ARBA00004429"/>
    </source>
</evidence>
<evidence type="ECO:0000259" key="8">
    <source>
        <dbReference type="Pfam" id="PF06808"/>
    </source>
</evidence>
<dbReference type="NCBIfam" id="TIGR00786">
    <property type="entry name" value="dctM"/>
    <property type="match status" value="1"/>
</dbReference>
<dbReference type="Proteomes" id="UP000433101">
    <property type="component" value="Unassembled WGS sequence"/>
</dbReference>
<organism evidence="9 10">
    <name type="scientific">Stappia sediminis</name>
    <dbReference type="NCBI Taxonomy" id="2692190"/>
    <lineage>
        <taxon>Bacteria</taxon>
        <taxon>Pseudomonadati</taxon>
        <taxon>Pseudomonadota</taxon>
        <taxon>Alphaproteobacteria</taxon>
        <taxon>Hyphomicrobiales</taxon>
        <taxon>Stappiaceae</taxon>
        <taxon>Stappia</taxon>
    </lineage>
</organism>
<feature type="transmembrane region" description="Helical" evidence="7">
    <location>
        <begin position="60"/>
        <end position="79"/>
    </location>
</feature>
<feature type="transmembrane region" description="Helical" evidence="7">
    <location>
        <begin position="146"/>
        <end position="167"/>
    </location>
</feature>
<dbReference type="InterPro" id="IPR004681">
    <property type="entry name" value="TRAP_DctM"/>
</dbReference>
<keyword evidence="6 7" id="KW-0472">Membrane</keyword>
<keyword evidence="10" id="KW-1185">Reference proteome</keyword>
<name>A0A7X3LSP2_9HYPH</name>
<feature type="transmembrane region" description="Helical" evidence="7">
    <location>
        <begin position="362"/>
        <end position="389"/>
    </location>
</feature>
<feature type="domain" description="TRAP C4-dicarboxylate transport system permease DctM subunit" evidence="8">
    <location>
        <begin position="12"/>
        <end position="421"/>
    </location>
</feature>
<keyword evidence="5 7" id="KW-1133">Transmembrane helix</keyword>
<feature type="transmembrane region" description="Helical" evidence="7">
    <location>
        <begin position="6"/>
        <end position="39"/>
    </location>
</feature>
<feature type="transmembrane region" description="Helical" evidence="7">
    <location>
        <begin position="221"/>
        <end position="242"/>
    </location>
</feature>
<sequence>MDPIVIGLLALAGLLFLIGFRVPIGISLIFVSFLGIWGIAGVRPAMSMLSTIPYTSSANWTLSSIPMFLLMGYLAYHSGLTRGLFEAARVWWGWLPGGLAIASLAGAGGFAAVSGSSVACSAAIGRIAIPEMQRQGYDLRVSTGSVAAGGTIGALIPPSIILILFGIQSNSSINALFAGGLIVGLASLLFYVLAVLAVWLRAPERLPRAEPYTMGDRWAKTLEIWPVLLLIVAVLGGLFAGFFTATEAGAFGAFMALVLGILRRSLTWSGFRESLIDTLLASGALFIIAIGANLFTRLVAMSGLSAEIGGLVEGMGLGTTGLLIVITLIYLALGMFLEPIGALLLTLPLFLPLIGVHGVDKIWFGVLVAKLLEIGMITPPVGLNVFVIHSVARDYVRLEQVFAGIVPFLLADLALVVAMLLTRGFF</sequence>
<dbReference type="PANTHER" id="PTHR33362:SF5">
    <property type="entry name" value="C4-DICARBOXYLATE TRAP TRANSPORTER LARGE PERMEASE PROTEIN DCTM"/>
    <property type="match status" value="1"/>
</dbReference>
<keyword evidence="4 7" id="KW-0812">Transmembrane</keyword>